<reference evidence="3" key="1">
    <citation type="journal article" date="2022" name="G3 (Bethesda)">
        <title>High quality genome of the basidiomycete yeast Dioszegia hungarica PDD-24b-2 isolated from cloud water.</title>
        <authorList>
            <person name="Jarrige D."/>
            <person name="Haridas S."/>
            <person name="Bleykasten-Grosshans C."/>
            <person name="Joly M."/>
            <person name="Nadalig T."/>
            <person name="Sancelme M."/>
            <person name="Vuilleumier S."/>
            <person name="Grigoriev I.V."/>
            <person name="Amato P."/>
            <person name="Bringel F."/>
        </authorList>
    </citation>
    <scope>NUCLEOTIDE SEQUENCE</scope>
    <source>
        <strain evidence="3">PDD-24b-2</strain>
    </source>
</reference>
<dbReference type="InterPro" id="IPR000772">
    <property type="entry name" value="Ricin_B_lectin"/>
</dbReference>
<feature type="signal peptide" evidence="1">
    <location>
        <begin position="1"/>
        <end position="16"/>
    </location>
</feature>
<feature type="domain" description="Ricin B lectin" evidence="2">
    <location>
        <begin position="65"/>
        <end position="220"/>
    </location>
</feature>
<protein>
    <recommendedName>
        <fullName evidence="2">Ricin B lectin domain-containing protein</fullName>
    </recommendedName>
</protein>
<comment type="caution">
    <text evidence="3">The sequence shown here is derived from an EMBL/GenBank/DDBJ whole genome shotgun (WGS) entry which is preliminary data.</text>
</comment>
<proteinExistence type="predicted"/>
<gene>
    <name evidence="3" type="ORF">MKK02DRAFT_39251</name>
</gene>
<evidence type="ECO:0000313" key="4">
    <source>
        <dbReference type="Proteomes" id="UP001164286"/>
    </source>
</evidence>
<dbReference type="InterPro" id="IPR035992">
    <property type="entry name" value="Ricin_B-like_lectins"/>
</dbReference>
<dbReference type="SMART" id="SM00458">
    <property type="entry name" value="RICIN"/>
    <property type="match status" value="1"/>
</dbReference>
<dbReference type="Gene3D" id="2.80.10.50">
    <property type="match status" value="1"/>
</dbReference>
<keyword evidence="4" id="KW-1185">Reference proteome</keyword>
<dbReference type="Proteomes" id="UP001164286">
    <property type="component" value="Unassembled WGS sequence"/>
</dbReference>
<organism evidence="3 4">
    <name type="scientific">Dioszegia hungarica</name>
    <dbReference type="NCBI Taxonomy" id="4972"/>
    <lineage>
        <taxon>Eukaryota</taxon>
        <taxon>Fungi</taxon>
        <taxon>Dikarya</taxon>
        <taxon>Basidiomycota</taxon>
        <taxon>Agaricomycotina</taxon>
        <taxon>Tremellomycetes</taxon>
        <taxon>Tremellales</taxon>
        <taxon>Bulleribasidiaceae</taxon>
        <taxon>Dioszegia</taxon>
    </lineage>
</organism>
<dbReference type="EMBL" id="JAKWFO010000011">
    <property type="protein sequence ID" value="KAI9633272.1"/>
    <property type="molecule type" value="Genomic_DNA"/>
</dbReference>
<dbReference type="GeneID" id="77729713"/>
<dbReference type="CDD" id="cd00161">
    <property type="entry name" value="beta-trefoil_Ricin-like"/>
    <property type="match status" value="1"/>
</dbReference>
<accession>A0AA38H229</accession>
<dbReference type="AlphaFoldDB" id="A0AA38H229"/>
<evidence type="ECO:0000313" key="3">
    <source>
        <dbReference type="EMBL" id="KAI9633272.1"/>
    </source>
</evidence>
<dbReference type="SUPFAM" id="SSF50370">
    <property type="entry name" value="Ricin B-like lectins"/>
    <property type="match status" value="1"/>
</dbReference>
<sequence>MQLILTILLLASLVAALPHTAPAPVKRATGCLGSTFVRGPRPGITVDLLDCDGAAVLFWDIERGAGKVKVSGLGLVLDAGFTPANFGFLTTETPVDGKPAQNWYYTDDNRIAITGGNQCLDDDGTRLQTYQCTTGNTNQIFYADTPPNNEPQPVNPYPDIPQGAVYPDQGADRRRIHPLNRGDLCVTVLGGSFVIGNSVGIAYCLPDTNPLSTYQIFNIQATASRVPGPLRIADAPMLQGLCLSSSLQNGAGVTVQFCGPESTRWQ</sequence>
<evidence type="ECO:0000256" key="1">
    <source>
        <dbReference type="SAM" id="SignalP"/>
    </source>
</evidence>
<name>A0AA38H229_9TREE</name>
<dbReference type="RefSeq" id="XP_052943049.1">
    <property type="nucleotide sequence ID" value="XM_053090508.1"/>
</dbReference>
<keyword evidence="1" id="KW-0732">Signal</keyword>
<evidence type="ECO:0000259" key="2">
    <source>
        <dbReference type="SMART" id="SM00458"/>
    </source>
</evidence>
<feature type="chain" id="PRO_5041468259" description="Ricin B lectin domain-containing protein" evidence="1">
    <location>
        <begin position="17"/>
        <end position="266"/>
    </location>
</feature>